<dbReference type="Proteomes" id="UP001162992">
    <property type="component" value="Chromosome 14"/>
</dbReference>
<organism evidence="1 2">
    <name type="scientific">Diphasiastrum complanatum</name>
    <name type="common">Issler's clubmoss</name>
    <name type="synonym">Lycopodium complanatum</name>
    <dbReference type="NCBI Taxonomy" id="34168"/>
    <lineage>
        <taxon>Eukaryota</taxon>
        <taxon>Viridiplantae</taxon>
        <taxon>Streptophyta</taxon>
        <taxon>Embryophyta</taxon>
        <taxon>Tracheophyta</taxon>
        <taxon>Lycopodiopsida</taxon>
        <taxon>Lycopodiales</taxon>
        <taxon>Lycopodiaceae</taxon>
        <taxon>Lycopodioideae</taxon>
        <taxon>Diphasiastrum</taxon>
    </lineage>
</organism>
<evidence type="ECO:0000313" key="1">
    <source>
        <dbReference type="EMBL" id="KAJ7530608.1"/>
    </source>
</evidence>
<evidence type="ECO:0000313" key="2">
    <source>
        <dbReference type="Proteomes" id="UP001162992"/>
    </source>
</evidence>
<sequence>MAEQSQIRSGVTMSSATGKGRSHDGSKQIEHGFYKVKGKAHHAMEDYHVAEFRRVGKHELGLYAIYDGHKGHSVPEYPGKNLFDNILNERDFWRDPRSAIMRAYHSTDRTILKKGPVLGSGGSTAVTAILVDGSPLLVANVGDSRAVLCQAGQAIQLSVDHEPSIPSERCQVESKGGFVSQFPGDVPRVDGQLAVARGFGDKSLKDHLSADPDMKGVAIDSQVDFLILASDGLWKVMKNEEAVECVRSITDPQFAAKALADEALARRSTDDISCIVVRF</sequence>
<gene>
    <name evidence="1" type="ORF">O6H91_14G009900</name>
</gene>
<protein>
    <submittedName>
        <fullName evidence="1">Uncharacterized protein</fullName>
    </submittedName>
</protein>
<name>A0ACC2BLG5_DIPCM</name>
<reference evidence="2" key="1">
    <citation type="journal article" date="2024" name="Proc. Natl. Acad. Sci. U.S.A.">
        <title>Extraordinary preservation of gene collinearity over three hundred million years revealed in homosporous lycophytes.</title>
        <authorList>
            <person name="Li C."/>
            <person name="Wickell D."/>
            <person name="Kuo L.Y."/>
            <person name="Chen X."/>
            <person name="Nie B."/>
            <person name="Liao X."/>
            <person name="Peng D."/>
            <person name="Ji J."/>
            <person name="Jenkins J."/>
            <person name="Williams M."/>
            <person name="Shu S."/>
            <person name="Plott C."/>
            <person name="Barry K."/>
            <person name="Rajasekar S."/>
            <person name="Grimwood J."/>
            <person name="Han X."/>
            <person name="Sun S."/>
            <person name="Hou Z."/>
            <person name="He W."/>
            <person name="Dai G."/>
            <person name="Sun C."/>
            <person name="Schmutz J."/>
            <person name="Leebens-Mack J.H."/>
            <person name="Li F.W."/>
            <person name="Wang L."/>
        </authorList>
    </citation>
    <scope>NUCLEOTIDE SEQUENCE [LARGE SCALE GENOMIC DNA]</scope>
    <source>
        <strain evidence="2">cv. PW_Plant_1</strain>
    </source>
</reference>
<proteinExistence type="predicted"/>
<keyword evidence="2" id="KW-1185">Reference proteome</keyword>
<comment type="caution">
    <text evidence="1">The sequence shown here is derived from an EMBL/GenBank/DDBJ whole genome shotgun (WGS) entry which is preliminary data.</text>
</comment>
<accession>A0ACC2BLG5</accession>
<dbReference type="EMBL" id="CM055105">
    <property type="protein sequence ID" value="KAJ7530608.1"/>
    <property type="molecule type" value="Genomic_DNA"/>
</dbReference>